<reference evidence="12" key="1">
    <citation type="submission" date="2023-08" db="EMBL/GenBank/DDBJ databases">
        <authorList>
            <person name="Audoor S."/>
            <person name="Bilcke G."/>
        </authorList>
    </citation>
    <scope>NUCLEOTIDE SEQUENCE</scope>
</reference>
<dbReference type="InterPro" id="IPR029044">
    <property type="entry name" value="Nucleotide-diphossugar_trans"/>
</dbReference>
<dbReference type="GO" id="GO:0000139">
    <property type="term" value="C:Golgi membrane"/>
    <property type="evidence" value="ECO:0007669"/>
    <property type="project" value="TreeGrafter"/>
</dbReference>
<evidence type="ECO:0000256" key="2">
    <source>
        <dbReference type="ARBA" id="ARBA00007706"/>
    </source>
</evidence>
<evidence type="ECO:0000313" key="12">
    <source>
        <dbReference type="EMBL" id="CAJ1945544.1"/>
    </source>
</evidence>
<gene>
    <name evidence="12" type="ORF">CYCCA115_LOCUS9688</name>
</gene>
<evidence type="ECO:0000256" key="5">
    <source>
        <dbReference type="ARBA" id="ARBA00022968"/>
    </source>
</evidence>
<feature type="glycosylation site" description="N-linked (GlcNAc...) asparagine" evidence="11">
    <location>
        <position position="322"/>
    </location>
</feature>
<dbReference type="GO" id="GO:0046872">
    <property type="term" value="F:metal ion binding"/>
    <property type="evidence" value="ECO:0007669"/>
    <property type="project" value="UniProtKB-KW"/>
</dbReference>
<comment type="caution">
    <text evidence="12">The sequence shown here is derived from an EMBL/GenBank/DDBJ whole genome shotgun (WGS) entry which is preliminary data.</text>
</comment>
<keyword evidence="5" id="KW-0735">Signal-anchor</keyword>
<keyword evidence="10" id="KW-0464">Manganese</keyword>
<feature type="active site" description="Proton donor/acceptor" evidence="9">
    <location>
        <position position="302"/>
    </location>
</feature>
<evidence type="ECO:0000256" key="10">
    <source>
        <dbReference type="PIRSR" id="PIRSR605027-3"/>
    </source>
</evidence>
<dbReference type="Proteomes" id="UP001295423">
    <property type="component" value="Unassembled WGS sequence"/>
</dbReference>
<keyword evidence="3" id="KW-0808">Transferase</keyword>
<proteinExistence type="inferred from homology"/>
<dbReference type="GO" id="GO:0050650">
    <property type="term" value="P:chondroitin sulfate proteoglycan biosynthetic process"/>
    <property type="evidence" value="ECO:0007669"/>
    <property type="project" value="TreeGrafter"/>
</dbReference>
<accession>A0AAD2CTB1</accession>
<dbReference type="GO" id="GO:0015018">
    <property type="term" value="F:galactosylgalactosylxylosylprotein 3-beta-glucuronosyltransferase activity"/>
    <property type="evidence" value="ECO:0007669"/>
    <property type="project" value="InterPro"/>
</dbReference>
<dbReference type="SUPFAM" id="SSF53448">
    <property type="entry name" value="Nucleotide-diphospho-sugar transferases"/>
    <property type="match status" value="1"/>
</dbReference>
<evidence type="ECO:0000256" key="7">
    <source>
        <dbReference type="ARBA" id="ARBA00023136"/>
    </source>
</evidence>
<dbReference type="PANTHER" id="PTHR10896">
    <property type="entry name" value="GALACTOSYLGALACTOSYLXYLOSYLPROTEIN 3-BETA-GLUCURONOSYLTRANSFERASE BETA-1,3-GLUCURONYLTRANSFERASE"/>
    <property type="match status" value="1"/>
</dbReference>
<dbReference type="PANTHER" id="PTHR10896:SF65">
    <property type="entry name" value="GALACTOSYLGALACTOSYLXYLOSYLPROTEIN 3-BETA-GLUCURONOSYLTRANSFERASE 3"/>
    <property type="match status" value="1"/>
</dbReference>
<dbReference type="GO" id="GO:0005975">
    <property type="term" value="P:carbohydrate metabolic process"/>
    <property type="evidence" value="ECO:0007669"/>
    <property type="project" value="TreeGrafter"/>
</dbReference>
<evidence type="ECO:0000256" key="8">
    <source>
        <dbReference type="ARBA" id="ARBA00023180"/>
    </source>
</evidence>
<organism evidence="12 13">
    <name type="scientific">Cylindrotheca closterium</name>
    <dbReference type="NCBI Taxonomy" id="2856"/>
    <lineage>
        <taxon>Eukaryota</taxon>
        <taxon>Sar</taxon>
        <taxon>Stramenopiles</taxon>
        <taxon>Ochrophyta</taxon>
        <taxon>Bacillariophyta</taxon>
        <taxon>Bacillariophyceae</taxon>
        <taxon>Bacillariophycidae</taxon>
        <taxon>Bacillariales</taxon>
        <taxon>Bacillariaceae</taxon>
        <taxon>Cylindrotheca</taxon>
    </lineage>
</organism>
<dbReference type="Gene3D" id="3.90.550.10">
    <property type="entry name" value="Spore Coat Polysaccharide Biosynthesis Protein SpsA, Chain A"/>
    <property type="match status" value="1"/>
</dbReference>
<evidence type="ECO:0000256" key="1">
    <source>
        <dbReference type="ARBA" id="ARBA00004606"/>
    </source>
</evidence>
<evidence type="ECO:0000256" key="3">
    <source>
        <dbReference type="ARBA" id="ARBA00022679"/>
    </source>
</evidence>
<keyword evidence="4" id="KW-0812">Transmembrane</keyword>
<dbReference type="InterPro" id="IPR005027">
    <property type="entry name" value="Glyco_trans_43"/>
</dbReference>
<evidence type="ECO:0000256" key="11">
    <source>
        <dbReference type="PIRSR" id="PIRSR605027-6"/>
    </source>
</evidence>
<protein>
    <recommendedName>
        <fullName evidence="14">Galactosylgalactosylxylosylprotein 3-beta-glucuronosyltransferase</fullName>
    </recommendedName>
</protein>
<keyword evidence="13" id="KW-1185">Reference proteome</keyword>
<evidence type="ECO:0000256" key="4">
    <source>
        <dbReference type="ARBA" id="ARBA00022692"/>
    </source>
</evidence>
<dbReference type="Pfam" id="PF03360">
    <property type="entry name" value="Glyco_transf_43"/>
    <property type="match status" value="1"/>
</dbReference>
<dbReference type="EMBL" id="CAKOGP040001446">
    <property type="protein sequence ID" value="CAJ1945544.1"/>
    <property type="molecule type" value="Genomic_DNA"/>
</dbReference>
<evidence type="ECO:0000256" key="6">
    <source>
        <dbReference type="ARBA" id="ARBA00022989"/>
    </source>
</evidence>
<keyword evidence="10" id="KW-0479">Metal-binding</keyword>
<keyword evidence="6" id="KW-1133">Transmembrane helix</keyword>
<sequence length="356" mass="40458">MRHHRWLERLSLVISTLFLQSIFLNFRTSSYLDFLPASQSNNFSGNHYVSPLSSSTSTVGRPTFLPRTLPNFTAEEGYDPIDTPMVMDAAVISQYRKHHSLGDKPLVYFITPTYRRPTQLLDLVQVSQSIQHDKATYWIVVEDASHGSKRVRDLLERSGMLFAHLAVNSPEAPKKLSKQKMKAMNAPRGVLQRNLGIDTVESLGVPGVIYFGDDDNKYDARLMEAIRYSRGVGIFSVGFRAEALYCRCKVDPMTGKVTGTTNRWFKNKVNYAMDMAGFCVNSELVREKHARFLQDSPPGKIEHMFLQQLVEDVTDMEPLLNNCTLIYSWHVKTVVGKPPKPKDSWDPAWKQIRPGV</sequence>
<feature type="binding site" evidence="10">
    <location>
        <position position="215"/>
    </location>
    <ligand>
        <name>Mn(2+)</name>
        <dbReference type="ChEBI" id="CHEBI:29035"/>
    </ligand>
</feature>
<keyword evidence="8 11" id="KW-0325">Glycoprotein</keyword>
<evidence type="ECO:0000313" key="13">
    <source>
        <dbReference type="Proteomes" id="UP001295423"/>
    </source>
</evidence>
<evidence type="ECO:0008006" key="14">
    <source>
        <dbReference type="Google" id="ProtNLM"/>
    </source>
</evidence>
<keyword evidence="7" id="KW-0472">Membrane</keyword>
<comment type="cofactor">
    <cofactor evidence="10">
        <name>Mn(2+)</name>
        <dbReference type="ChEBI" id="CHEBI:29035"/>
    </cofactor>
</comment>
<comment type="subcellular location">
    <subcellularLocation>
        <location evidence="1">Membrane</location>
        <topology evidence="1">Single-pass type II membrane protein</topology>
    </subcellularLocation>
</comment>
<evidence type="ECO:0000256" key="9">
    <source>
        <dbReference type="PIRSR" id="PIRSR605027-1"/>
    </source>
</evidence>
<comment type="similarity">
    <text evidence="2">Belongs to the glycosyltransferase 43 family.</text>
</comment>
<name>A0AAD2CTB1_9STRA</name>
<dbReference type="AlphaFoldDB" id="A0AAD2CTB1"/>